<dbReference type="PROSITE" id="PS50089">
    <property type="entry name" value="ZF_RING_2"/>
    <property type="match status" value="1"/>
</dbReference>
<evidence type="ECO:0000256" key="9">
    <source>
        <dbReference type="ARBA" id="ARBA00022771"/>
    </source>
</evidence>
<evidence type="ECO:0000256" key="14">
    <source>
        <dbReference type="ARBA" id="ARBA00056116"/>
    </source>
</evidence>
<evidence type="ECO:0000256" key="3">
    <source>
        <dbReference type="ARBA" id="ARBA00004906"/>
    </source>
</evidence>
<gene>
    <name evidence="23" type="ORF">B0A48_00192</name>
</gene>
<dbReference type="GO" id="GO:0043161">
    <property type="term" value="P:proteasome-mediated ubiquitin-dependent protein catabolic process"/>
    <property type="evidence" value="ECO:0007669"/>
    <property type="project" value="TreeGrafter"/>
</dbReference>
<dbReference type="Proteomes" id="UP000192596">
    <property type="component" value="Unassembled WGS sequence"/>
</dbReference>
<evidence type="ECO:0000256" key="21">
    <source>
        <dbReference type="SAM" id="SignalP"/>
    </source>
</evidence>
<evidence type="ECO:0000259" key="22">
    <source>
        <dbReference type="PROSITE" id="PS50089"/>
    </source>
</evidence>
<evidence type="ECO:0000256" key="6">
    <source>
        <dbReference type="ARBA" id="ARBA00022692"/>
    </source>
</evidence>
<dbReference type="PANTHER" id="PTHR22763">
    <property type="entry name" value="RING ZINC FINGER PROTEIN"/>
    <property type="match status" value="1"/>
</dbReference>
<proteinExistence type="predicted"/>
<keyword evidence="7" id="KW-0479">Metal-binding</keyword>
<dbReference type="FunFam" id="3.30.40.10:FF:000626">
    <property type="entry name" value="Transmembrane ubiquitin ligase 1"/>
    <property type="match status" value="1"/>
</dbReference>
<dbReference type="GO" id="GO:0012505">
    <property type="term" value="C:endomembrane system"/>
    <property type="evidence" value="ECO:0007669"/>
    <property type="project" value="UniProtKB-SubCell"/>
</dbReference>
<dbReference type="InParanoid" id="A0A1V8TTW2"/>
<protein>
    <recommendedName>
        <fullName evidence="16">DSC E3 ubiquitin ligase complex subunit A</fullName>
        <ecNumber evidence="4">2.3.2.27</ecNumber>
    </recommendedName>
    <alternativeName>
        <fullName evidence="17">Defective for SREBP cleavage protein A</fullName>
    </alternativeName>
    <alternativeName>
        <fullName evidence="18">RING-type E3 ubiquitin transferase dscA</fullName>
    </alternativeName>
</protein>
<evidence type="ECO:0000256" key="12">
    <source>
        <dbReference type="ARBA" id="ARBA00022989"/>
    </source>
</evidence>
<evidence type="ECO:0000313" key="23">
    <source>
        <dbReference type="EMBL" id="OQO14810.1"/>
    </source>
</evidence>
<evidence type="ECO:0000256" key="1">
    <source>
        <dbReference type="ARBA" id="ARBA00000900"/>
    </source>
</evidence>
<evidence type="ECO:0000256" key="20">
    <source>
        <dbReference type="SAM" id="Phobius"/>
    </source>
</evidence>
<evidence type="ECO:0000256" key="2">
    <source>
        <dbReference type="ARBA" id="ARBA00004127"/>
    </source>
</evidence>
<dbReference type="InterPro" id="IPR013083">
    <property type="entry name" value="Znf_RING/FYVE/PHD"/>
</dbReference>
<dbReference type="GO" id="GO:0008270">
    <property type="term" value="F:zinc ion binding"/>
    <property type="evidence" value="ECO:0007669"/>
    <property type="project" value="UniProtKB-KW"/>
</dbReference>
<evidence type="ECO:0000256" key="13">
    <source>
        <dbReference type="ARBA" id="ARBA00023136"/>
    </source>
</evidence>
<reference evidence="24" key="1">
    <citation type="submission" date="2017-03" db="EMBL/GenBank/DDBJ databases">
        <title>Genomes of endolithic fungi from Antarctica.</title>
        <authorList>
            <person name="Coleine C."/>
            <person name="Masonjones S."/>
            <person name="Stajich J.E."/>
        </authorList>
    </citation>
    <scope>NUCLEOTIDE SEQUENCE [LARGE SCALE GENOMIC DNA]</scope>
    <source>
        <strain evidence="24">CCFEE 5527</strain>
    </source>
</reference>
<name>A0A1V8TTW2_9PEZI</name>
<feature type="chain" id="PRO_5012935383" description="DSC E3 ubiquitin ligase complex subunit A" evidence="21">
    <location>
        <begin position="23"/>
        <end position="893"/>
    </location>
</feature>
<dbReference type="InterPro" id="IPR001841">
    <property type="entry name" value="Znf_RING"/>
</dbReference>
<keyword evidence="6 20" id="KW-0812">Transmembrane</keyword>
<feature type="transmembrane region" description="Helical" evidence="20">
    <location>
        <begin position="427"/>
        <end position="448"/>
    </location>
</feature>
<dbReference type="EC" id="2.3.2.27" evidence="4"/>
<keyword evidence="9 19" id="KW-0863">Zinc-finger</keyword>
<evidence type="ECO:0000256" key="16">
    <source>
        <dbReference type="ARBA" id="ARBA00071072"/>
    </source>
</evidence>
<dbReference type="EMBL" id="NAJO01000001">
    <property type="protein sequence ID" value="OQO14810.1"/>
    <property type="molecule type" value="Genomic_DNA"/>
</dbReference>
<keyword evidence="12 20" id="KW-1133">Transmembrane helix</keyword>
<comment type="subunit">
    <text evidence="15">Component of the DSC E3 ubiquitin ligase complex composed of dscA, dscB, dscC and dscD.</text>
</comment>
<dbReference type="PANTHER" id="PTHR22763:SF162">
    <property type="entry name" value="TRANSMEMBRANE E3 UBIQUITIN-PROTEIN LIGASE 1"/>
    <property type="match status" value="1"/>
</dbReference>
<dbReference type="SUPFAM" id="SSF57850">
    <property type="entry name" value="RING/U-box"/>
    <property type="match status" value="1"/>
</dbReference>
<feature type="transmembrane region" description="Helical" evidence="20">
    <location>
        <begin position="388"/>
        <end position="407"/>
    </location>
</feature>
<dbReference type="OrthoDB" id="9984778at2759"/>
<comment type="subcellular location">
    <subcellularLocation>
        <location evidence="2">Endomembrane system</location>
        <topology evidence="2">Multi-pass membrane protein</topology>
    </subcellularLocation>
</comment>
<dbReference type="UniPathway" id="UPA00143"/>
<dbReference type="STRING" id="1507870.A0A1V8TTW2"/>
<organism evidence="23 24">
    <name type="scientific">Cryoendolithus antarcticus</name>
    <dbReference type="NCBI Taxonomy" id="1507870"/>
    <lineage>
        <taxon>Eukaryota</taxon>
        <taxon>Fungi</taxon>
        <taxon>Dikarya</taxon>
        <taxon>Ascomycota</taxon>
        <taxon>Pezizomycotina</taxon>
        <taxon>Dothideomycetes</taxon>
        <taxon>Dothideomycetidae</taxon>
        <taxon>Cladosporiales</taxon>
        <taxon>Cladosporiaceae</taxon>
        <taxon>Cryoendolithus</taxon>
    </lineage>
</organism>
<comment type="function">
    <text evidence="14">Catalytic component of the DSC E3 ubiquitin ligase complex which is required for the srbA transcriptional activator proteolytic cleavage to release the soluble transcription factor from the membrane in low oxygen or sterol conditions. Required for growth during hypoxia and triazole drug susceptibility, as well as for virulence in a murine model of invasive pulmonary aspergillosis (IPA).</text>
</comment>
<keyword evidence="10" id="KW-0833">Ubl conjugation pathway</keyword>
<dbReference type="InterPro" id="IPR050731">
    <property type="entry name" value="HRD1_E3_ubiq-ligases"/>
</dbReference>
<dbReference type="GO" id="GO:0061630">
    <property type="term" value="F:ubiquitin protein ligase activity"/>
    <property type="evidence" value="ECO:0007669"/>
    <property type="project" value="UniProtKB-EC"/>
</dbReference>
<comment type="catalytic activity">
    <reaction evidence="1">
        <text>S-ubiquitinyl-[E2 ubiquitin-conjugating enzyme]-L-cysteine + [acceptor protein]-L-lysine = [E2 ubiquitin-conjugating enzyme]-L-cysteine + N(6)-ubiquitinyl-[acceptor protein]-L-lysine.</text>
        <dbReference type="EC" id="2.3.2.27"/>
    </reaction>
</comment>
<keyword evidence="8 21" id="KW-0732">Signal</keyword>
<feature type="transmembrane region" description="Helical" evidence="20">
    <location>
        <begin position="734"/>
        <end position="757"/>
    </location>
</feature>
<feature type="transmembrane region" description="Helical" evidence="20">
    <location>
        <begin position="460"/>
        <end position="480"/>
    </location>
</feature>
<evidence type="ECO:0000313" key="24">
    <source>
        <dbReference type="Proteomes" id="UP000192596"/>
    </source>
</evidence>
<evidence type="ECO:0000256" key="5">
    <source>
        <dbReference type="ARBA" id="ARBA00022679"/>
    </source>
</evidence>
<dbReference type="SMART" id="SM00184">
    <property type="entry name" value="RING"/>
    <property type="match status" value="1"/>
</dbReference>
<evidence type="ECO:0000256" key="17">
    <source>
        <dbReference type="ARBA" id="ARBA00077885"/>
    </source>
</evidence>
<dbReference type="Gene3D" id="3.30.40.10">
    <property type="entry name" value="Zinc/RING finger domain, C3HC4 (zinc finger)"/>
    <property type="match status" value="1"/>
</dbReference>
<keyword evidence="13 20" id="KW-0472">Membrane</keyword>
<feature type="transmembrane region" description="Helical" evidence="20">
    <location>
        <begin position="672"/>
        <end position="689"/>
    </location>
</feature>
<feature type="domain" description="RING-type" evidence="22">
    <location>
        <begin position="825"/>
        <end position="887"/>
    </location>
</feature>
<comment type="caution">
    <text evidence="23">The sequence shown here is derived from an EMBL/GenBank/DDBJ whole genome shotgun (WGS) entry which is preliminary data.</text>
</comment>
<evidence type="ECO:0000256" key="8">
    <source>
        <dbReference type="ARBA" id="ARBA00022729"/>
    </source>
</evidence>
<dbReference type="GO" id="GO:0044695">
    <property type="term" value="C:Dsc E3 ubiquitin ligase complex"/>
    <property type="evidence" value="ECO:0007669"/>
    <property type="project" value="TreeGrafter"/>
</dbReference>
<evidence type="ECO:0000256" key="18">
    <source>
        <dbReference type="ARBA" id="ARBA00082128"/>
    </source>
</evidence>
<evidence type="ECO:0000256" key="10">
    <source>
        <dbReference type="ARBA" id="ARBA00022786"/>
    </source>
</evidence>
<dbReference type="Pfam" id="PF11145">
    <property type="entry name" value="DUF2921"/>
    <property type="match status" value="2"/>
</dbReference>
<dbReference type="AlphaFoldDB" id="A0A1V8TTW2"/>
<feature type="transmembrane region" description="Helical" evidence="20">
    <location>
        <begin position="645"/>
        <end position="666"/>
    </location>
</feature>
<dbReference type="GO" id="GO:0016567">
    <property type="term" value="P:protein ubiquitination"/>
    <property type="evidence" value="ECO:0007669"/>
    <property type="project" value="UniProtKB-UniPathway"/>
</dbReference>
<sequence length="893" mass="98681">MATDRRGALIPLLIITWIILSPSPQYDNRAVIGNTRPKIEDAIAEEQRSLEVLNNSTYEASRFKADINPPWLGLNLTGFEEDRGYAWDAWPHIRGLASQSTEWWQRAIRGDAVAPRPVPLYENVTGYVQGRWARQALPEIIRSPSLNLTAYAPENPFGPVQPRDFQGNVTGDAGDVQIKLTQSALAGQTLGVVGNITEMKVKITLWDDASEHDQIQLRGVYFTEAAFGLVSTTSDKFAGIFALPHLMPNDYTFKLSRTILNQSISKTIARQISRDTTSLHPWSTSISDNNLQDPFVSPQCELIVWLQQEEPVFPPAQKYSTGFLAFLERELKFPTGAFLPPVPEMRFRMTALSPDCGYIITSAGPPTHSPAVANHLTGPKMPVQSNRGLHAVLLYTGILGLQVLLLLRQMREASTPSTRSRISFYTIAGMALGDGFVTLSFCTLGTVLDGLSLNLMAAGFVGFSSMLFFGMRFLIDIWAVHAPELRRREMVEVQAELRRREEIMAELRAARERRAADATAAAAAAAATASTMATPPTQEGVSDGFITTEAVVEAQPPVQPILPAIAQPAPTEAELTLPLPVTAAHPVDTGATPTFYMPSDQAGLLPAQQAGLMPIAPLTPLTEDQTARLTEMLTDARVPSFASMYIRFFVLLIALVFLSLNAAGWPSIAQKIYYTAIAFAYLGFWIPQIHRNARRNCRRAFEWEFVLGQAALRLTPFVYFYAYPKNIIFASPDYIALSMLVIWQWLQVLTLLSQAFLGPRWFLPVSWMEPAYDYHPILRADAEDSTLPLGFTPTSPLAARRGSLPAKPKTDDNNSVGRGKRLFDCAICMQDLEVPVVEADGGEDGGLGTAGWVLARMTYMVTPCRHVFHTACLEGWMKYRLQCPVCREGLPTL</sequence>
<feature type="signal peptide" evidence="21">
    <location>
        <begin position="1"/>
        <end position="22"/>
    </location>
</feature>
<accession>A0A1V8TTW2</accession>
<dbReference type="FunCoup" id="A0A1V8TTW2">
    <property type="interactions" value="73"/>
</dbReference>
<evidence type="ECO:0000256" key="4">
    <source>
        <dbReference type="ARBA" id="ARBA00012483"/>
    </source>
</evidence>
<evidence type="ECO:0000256" key="7">
    <source>
        <dbReference type="ARBA" id="ARBA00022723"/>
    </source>
</evidence>
<comment type="pathway">
    <text evidence="3">Protein modification; protein ubiquitination.</text>
</comment>
<evidence type="ECO:0000256" key="11">
    <source>
        <dbReference type="ARBA" id="ARBA00022833"/>
    </source>
</evidence>
<keyword evidence="24" id="KW-1185">Reference proteome</keyword>
<dbReference type="InterPro" id="IPR024766">
    <property type="entry name" value="Znf_RING_H2"/>
</dbReference>
<keyword evidence="11" id="KW-0862">Zinc</keyword>
<evidence type="ECO:0000256" key="15">
    <source>
        <dbReference type="ARBA" id="ARBA00063126"/>
    </source>
</evidence>
<evidence type="ECO:0000256" key="19">
    <source>
        <dbReference type="PROSITE-ProRule" id="PRU00175"/>
    </source>
</evidence>
<dbReference type="Pfam" id="PF12678">
    <property type="entry name" value="zf-rbx1"/>
    <property type="match status" value="1"/>
</dbReference>
<keyword evidence="5" id="KW-0808">Transferase</keyword>
<dbReference type="InterPro" id="IPR021319">
    <property type="entry name" value="DUF2921"/>
</dbReference>